<feature type="domain" description="Ricin B lectin" evidence="2">
    <location>
        <begin position="437"/>
        <end position="563"/>
    </location>
</feature>
<feature type="compositionally biased region" description="Pro residues" evidence="1">
    <location>
        <begin position="421"/>
        <end position="434"/>
    </location>
</feature>
<name>A0ABQ4J8I0_9ACTN</name>
<dbReference type="Proteomes" id="UP000653076">
    <property type="component" value="Unassembled WGS sequence"/>
</dbReference>
<proteinExistence type="predicted"/>
<dbReference type="PROSITE" id="PS50231">
    <property type="entry name" value="RICIN_B_LECTIN"/>
    <property type="match status" value="1"/>
</dbReference>
<dbReference type="SUPFAM" id="SSF53955">
    <property type="entry name" value="Lysozyme-like"/>
    <property type="match status" value="2"/>
</dbReference>
<comment type="caution">
    <text evidence="3">The sequence shown here is derived from an EMBL/GenBank/DDBJ whole genome shotgun (WGS) entry which is preliminary data.</text>
</comment>
<evidence type="ECO:0000313" key="3">
    <source>
        <dbReference type="EMBL" id="GIJ26388.1"/>
    </source>
</evidence>
<gene>
    <name evidence="3" type="ORF">Vqi01_15500</name>
</gene>
<dbReference type="RefSeq" id="WP_204033910.1">
    <property type="nucleotide sequence ID" value="NZ_BOPC01000020.1"/>
</dbReference>
<dbReference type="SUPFAM" id="SSF50370">
    <property type="entry name" value="Ricin B-like lectins"/>
    <property type="match status" value="1"/>
</dbReference>
<dbReference type="Gene3D" id="1.10.530.10">
    <property type="match status" value="2"/>
</dbReference>
<feature type="region of interest" description="Disordered" evidence="1">
    <location>
        <begin position="366"/>
        <end position="439"/>
    </location>
</feature>
<accession>A0ABQ4J8I0</accession>
<dbReference type="InterPro" id="IPR035992">
    <property type="entry name" value="Ricin_B-like_lectins"/>
</dbReference>
<evidence type="ECO:0000259" key="2">
    <source>
        <dbReference type="SMART" id="SM00458"/>
    </source>
</evidence>
<evidence type="ECO:0000313" key="4">
    <source>
        <dbReference type="Proteomes" id="UP000653076"/>
    </source>
</evidence>
<dbReference type="Pfam" id="PF00652">
    <property type="entry name" value="Ricin_B_lectin"/>
    <property type="match status" value="1"/>
</dbReference>
<keyword evidence="4" id="KW-1185">Reference proteome</keyword>
<feature type="compositionally biased region" description="Low complexity" evidence="1">
    <location>
        <begin position="389"/>
        <end position="420"/>
    </location>
</feature>
<dbReference type="CDD" id="cd00254">
    <property type="entry name" value="LT-like"/>
    <property type="match status" value="2"/>
</dbReference>
<reference evidence="3 4" key="1">
    <citation type="submission" date="2021-01" db="EMBL/GenBank/DDBJ databases">
        <title>Whole genome shotgun sequence of Verrucosispora qiuiae NBRC 106684.</title>
        <authorList>
            <person name="Komaki H."/>
            <person name="Tamura T."/>
        </authorList>
    </citation>
    <scope>NUCLEOTIDE SEQUENCE [LARGE SCALE GENOMIC DNA]</scope>
    <source>
        <strain evidence="3 4">NBRC 106684</strain>
    </source>
</reference>
<dbReference type="EMBL" id="BOPC01000020">
    <property type="protein sequence ID" value="GIJ26388.1"/>
    <property type="molecule type" value="Genomic_DNA"/>
</dbReference>
<dbReference type="SMART" id="SM00458">
    <property type="entry name" value="RICIN"/>
    <property type="match status" value="1"/>
</dbReference>
<dbReference type="InterPro" id="IPR023346">
    <property type="entry name" value="Lysozyme-like_dom_sf"/>
</dbReference>
<sequence length="563" mass="58065">MRRTPPTGGPTRLRQLADAAGRARRRFLPLRRGIAAGLLLGLAATAGVVAASGFGTATAGSTVPPGRPVPASQVQTIAAAALSCPMLTPTRLAGQLMAASGFDPAARVEGGGEGIAGLTPAVWDFWKPGTTARRADPTANIFALAHHMCDLSGQVRDSGVAGDEWRLALAAYRHGLPAVREAGGIPGRAKEYVDTVADYAAWYARQPEFARSSPTPSPGPVGGVPPGTDTPAVPIPVEHQQAIRAAGKVCPAMTPARVAGQLMAASAFNPNLLGANGAQGIAQFAPAVWAEYAPRAAATSPWDPHQAIAALGVVMCRLITEMGEVGQGDAYPKALAAFQWGPAAVQRAGGVPDTPAVRDFISLTQRHTGTYERQPPFGVTPPVTAAERTSSPSGIPSAPSTSATPSRTAGDVPPKQLTTPPTSPKPPASTPKPKPVGAAGPIIGYGSGSCIDVTDGAYQSNPPLQIWSCNGGPNQRWTFHSDGTVRSFDRCMTVAGGSTANGAKILLSPCSGSASQRFTLNKAHDLVNVRADKCVDAVDLQTGDGTRLQLWECAGTANQKWHR</sequence>
<dbReference type="Gene3D" id="2.80.10.50">
    <property type="match status" value="1"/>
</dbReference>
<evidence type="ECO:0000256" key="1">
    <source>
        <dbReference type="SAM" id="MobiDB-lite"/>
    </source>
</evidence>
<organism evidence="3 4">
    <name type="scientific">Micromonospora qiuiae</name>
    <dbReference type="NCBI Taxonomy" id="502268"/>
    <lineage>
        <taxon>Bacteria</taxon>
        <taxon>Bacillati</taxon>
        <taxon>Actinomycetota</taxon>
        <taxon>Actinomycetes</taxon>
        <taxon>Micromonosporales</taxon>
        <taxon>Micromonosporaceae</taxon>
        <taxon>Micromonospora</taxon>
    </lineage>
</organism>
<dbReference type="InterPro" id="IPR000772">
    <property type="entry name" value="Ricin_B_lectin"/>
</dbReference>
<protein>
    <recommendedName>
        <fullName evidence="2">Ricin B lectin domain-containing protein</fullName>
    </recommendedName>
</protein>